<feature type="active site" description="Proton acceptor" evidence="4">
    <location>
        <position position="227"/>
    </location>
</feature>
<keyword evidence="4" id="KW-0474">Menaquinone biosynthesis</keyword>
<protein>
    <recommendedName>
        <fullName evidence="4">o-succinylbenzoate synthase</fullName>
        <shortName evidence="4">OSB synthase</shortName>
        <shortName evidence="4">OSBS</shortName>
        <ecNumber evidence="4">4.2.1.113</ecNumber>
    </recommendedName>
    <alternativeName>
        <fullName evidence="4">4-(2'-carboxyphenyl)-4-oxybutyric acid synthase</fullName>
    </alternativeName>
    <alternativeName>
        <fullName evidence="4">o-succinylbenzoic acid synthase</fullName>
    </alternativeName>
</protein>
<feature type="binding site" evidence="4">
    <location>
        <position position="203"/>
    </location>
    <ligand>
        <name>Mg(2+)</name>
        <dbReference type="ChEBI" id="CHEBI:18420"/>
    </ligand>
</feature>
<comment type="catalytic activity">
    <reaction evidence="4">
        <text>(1R,6R)-6-hydroxy-2-succinyl-cyclohexa-2,4-diene-1-carboxylate = 2-succinylbenzoate + H2O</text>
        <dbReference type="Rhea" id="RHEA:10196"/>
        <dbReference type="ChEBI" id="CHEBI:15377"/>
        <dbReference type="ChEBI" id="CHEBI:18325"/>
        <dbReference type="ChEBI" id="CHEBI:58689"/>
        <dbReference type="EC" id="4.2.1.113"/>
    </reaction>
</comment>
<dbReference type="InterPro" id="IPR013342">
    <property type="entry name" value="Mandelate_racemase_C"/>
</dbReference>
<evidence type="ECO:0000256" key="3">
    <source>
        <dbReference type="ARBA" id="ARBA00023239"/>
    </source>
</evidence>
<dbReference type="Pfam" id="PF18374">
    <property type="entry name" value="Enolase_like_N"/>
    <property type="match status" value="1"/>
</dbReference>
<dbReference type="SFLD" id="SFLDG00180">
    <property type="entry name" value="muconate_cycloisomerase"/>
    <property type="match status" value="1"/>
</dbReference>
<comment type="function">
    <text evidence="4">Converts 2-succinyl-6-hydroxy-2,4-cyclohexadiene-1-carboxylate (SHCHC) to 2-succinylbenzoate (OSB).</text>
</comment>
<dbReference type="InterPro" id="IPR010196">
    <property type="entry name" value="OSB_synthase_MenC1"/>
</dbReference>
<evidence type="ECO:0000259" key="5">
    <source>
        <dbReference type="SMART" id="SM00922"/>
    </source>
</evidence>
<dbReference type="SFLD" id="SFLDS00001">
    <property type="entry name" value="Enolase"/>
    <property type="match status" value="1"/>
</dbReference>
<dbReference type="SMART" id="SM00922">
    <property type="entry name" value="MR_MLE"/>
    <property type="match status" value="1"/>
</dbReference>
<dbReference type="HAMAP" id="MF_00470">
    <property type="entry name" value="MenC_1"/>
    <property type="match status" value="1"/>
</dbReference>
<dbReference type="InterPro" id="IPR029065">
    <property type="entry name" value="Enolase_C-like"/>
</dbReference>
<dbReference type="SFLD" id="SFLDF00009">
    <property type="entry name" value="o-succinylbenzoate_synthase"/>
    <property type="match status" value="1"/>
</dbReference>
<keyword evidence="3 4" id="KW-0456">Lyase</keyword>
<reference evidence="6 7" key="1">
    <citation type="submission" date="2023-04" db="EMBL/GenBank/DDBJ databases">
        <title>Funneling lignin-derived compounds into biodiesel using alkali-halophilic Citricoccus sp. P2.</title>
        <authorList>
            <person name="Luo C.-B."/>
        </authorList>
    </citation>
    <scope>NUCLEOTIDE SEQUENCE [LARGE SCALE GENOMIC DNA]</scope>
    <source>
        <strain evidence="6 7">P2</strain>
    </source>
</reference>
<evidence type="ECO:0000313" key="7">
    <source>
        <dbReference type="Proteomes" id="UP001219037"/>
    </source>
</evidence>
<keyword evidence="7" id="KW-1185">Reference proteome</keyword>
<dbReference type="PANTHER" id="PTHR48073:SF2">
    <property type="entry name" value="O-SUCCINYLBENZOATE SYNTHASE"/>
    <property type="match status" value="1"/>
</dbReference>
<feature type="active site" description="Proton donor" evidence="4">
    <location>
        <position position="118"/>
    </location>
</feature>
<proteinExistence type="inferred from homology"/>
<evidence type="ECO:0000256" key="1">
    <source>
        <dbReference type="ARBA" id="ARBA00022723"/>
    </source>
</evidence>
<sequence>MVDSAVPELPAPPPLEELLAQAVVVGLPMNTRFRGTTLRQVMLLRGPHGWAEFSPFPEYDAVESSRWLAAAVEAGWQGWPAPVRDWIPVNATVPAVPARDVPAVLARYGQGVGAVKIKVAESGQQLSNDLDRVSAVRDALPEAGLRIDANAGWDHDTALEALSRIAEITELEYAEQPVPGIDGLARLREALAARGIDTLLAADEAIRKETDPLAVARAGAAEVAVVKVQPLGGVRRALGIVKAAGLDAVVSSALDSSVGLAGGVALAAALPELSFACGLGTAALFAEDVVVEPWIPRGGGIAVQPAPEPDADALERLRLPEETQRWWRERLTASHAVLAGGHRPETGLVRL</sequence>
<keyword evidence="1 4" id="KW-0479">Metal-binding</keyword>
<evidence type="ECO:0000256" key="2">
    <source>
        <dbReference type="ARBA" id="ARBA00022842"/>
    </source>
</evidence>
<comment type="pathway">
    <text evidence="4">Quinol/quinone metabolism; 1,4-dihydroxy-2-naphthoate biosynthesis; 1,4-dihydroxy-2-naphthoate from chorismate: step 4/7.</text>
</comment>
<evidence type="ECO:0000256" key="4">
    <source>
        <dbReference type="HAMAP-Rule" id="MF_00470"/>
    </source>
</evidence>
<feature type="binding site" evidence="4">
    <location>
        <position position="175"/>
    </location>
    <ligand>
        <name>Mg(2+)</name>
        <dbReference type="ChEBI" id="CHEBI:18420"/>
    </ligand>
</feature>
<dbReference type="Gene3D" id="3.20.20.120">
    <property type="entry name" value="Enolase-like C-terminal domain"/>
    <property type="match status" value="1"/>
</dbReference>
<comment type="pathway">
    <text evidence="4">Quinol/quinone metabolism; menaquinone biosynthesis.</text>
</comment>
<dbReference type="Proteomes" id="UP001219037">
    <property type="component" value="Chromosome"/>
</dbReference>
<dbReference type="Pfam" id="PF13378">
    <property type="entry name" value="MR_MLE_C"/>
    <property type="match status" value="1"/>
</dbReference>
<feature type="domain" description="Mandelate racemase/muconate lactonizing enzyme C-terminal" evidence="5">
    <location>
        <begin position="97"/>
        <end position="194"/>
    </location>
</feature>
<comment type="similarity">
    <text evidence="4">Belongs to the mandelate racemase/muconate lactonizing enzyme family. MenC type 1 subfamily.</text>
</comment>
<name>A0ABY8H485_9MICC</name>
<dbReference type="SUPFAM" id="SSF51604">
    <property type="entry name" value="Enolase C-terminal domain-like"/>
    <property type="match status" value="1"/>
</dbReference>
<feature type="binding site" evidence="4">
    <location>
        <position position="148"/>
    </location>
    <ligand>
        <name>Mg(2+)</name>
        <dbReference type="ChEBI" id="CHEBI:18420"/>
    </ligand>
</feature>
<dbReference type="PANTHER" id="PTHR48073">
    <property type="entry name" value="O-SUCCINYLBENZOATE SYNTHASE-RELATED"/>
    <property type="match status" value="1"/>
</dbReference>
<dbReference type="NCBIfam" id="NF002782">
    <property type="entry name" value="PRK02901.1"/>
    <property type="match status" value="1"/>
</dbReference>
<comment type="cofactor">
    <cofactor evidence="4">
        <name>a divalent metal cation</name>
        <dbReference type="ChEBI" id="CHEBI:60240"/>
    </cofactor>
</comment>
<dbReference type="InterPro" id="IPR036849">
    <property type="entry name" value="Enolase-like_C_sf"/>
</dbReference>
<keyword evidence="2 4" id="KW-0460">Magnesium</keyword>
<dbReference type="EC" id="4.2.1.113" evidence="4"/>
<organism evidence="6 7">
    <name type="scientific">Citricoccus muralis</name>
    <dbReference type="NCBI Taxonomy" id="169134"/>
    <lineage>
        <taxon>Bacteria</taxon>
        <taxon>Bacillati</taxon>
        <taxon>Actinomycetota</taxon>
        <taxon>Actinomycetes</taxon>
        <taxon>Micrococcales</taxon>
        <taxon>Micrococcaceae</taxon>
        <taxon>Citricoccus</taxon>
    </lineage>
</organism>
<dbReference type="RefSeq" id="WP_278157122.1">
    <property type="nucleotide sequence ID" value="NZ_CP121252.1"/>
</dbReference>
<gene>
    <name evidence="4" type="primary">menC</name>
    <name evidence="6" type="ORF">P8192_11170</name>
</gene>
<dbReference type="GO" id="GO:0043748">
    <property type="term" value="F:O-succinylbenzoate synthase activity"/>
    <property type="evidence" value="ECO:0007669"/>
    <property type="project" value="UniProtKB-EC"/>
</dbReference>
<dbReference type="CDD" id="cd03320">
    <property type="entry name" value="OSBS"/>
    <property type="match status" value="1"/>
</dbReference>
<evidence type="ECO:0000313" key="6">
    <source>
        <dbReference type="EMBL" id="WFP15949.1"/>
    </source>
</evidence>
<dbReference type="EMBL" id="CP121252">
    <property type="protein sequence ID" value="WFP15949.1"/>
    <property type="molecule type" value="Genomic_DNA"/>
</dbReference>
<accession>A0ABY8H485</accession>